<organism evidence="19 20">
    <name type="scientific">Bugula neritina</name>
    <name type="common">Brown bryozoan</name>
    <name type="synonym">Sertularia neritina</name>
    <dbReference type="NCBI Taxonomy" id="10212"/>
    <lineage>
        <taxon>Eukaryota</taxon>
        <taxon>Metazoa</taxon>
        <taxon>Spiralia</taxon>
        <taxon>Lophotrochozoa</taxon>
        <taxon>Bryozoa</taxon>
        <taxon>Gymnolaemata</taxon>
        <taxon>Cheilostomatida</taxon>
        <taxon>Flustrina</taxon>
        <taxon>Buguloidea</taxon>
        <taxon>Bugulidae</taxon>
        <taxon>Bugula</taxon>
    </lineage>
</organism>
<evidence type="ECO:0000256" key="8">
    <source>
        <dbReference type="ARBA" id="ARBA00022741"/>
    </source>
</evidence>
<dbReference type="UniPathway" id="UPA00057">
    <property type="reaction ID" value="UER00099"/>
</dbReference>
<keyword evidence="4" id="KW-0963">Cytoplasm</keyword>
<keyword evidence="16" id="KW-0753">Steroid metabolism</keyword>
<evidence type="ECO:0000256" key="12">
    <source>
        <dbReference type="ARBA" id="ARBA00022955"/>
    </source>
</evidence>
<comment type="pathway">
    <text evidence="2">Isoprenoid biosynthesis; isopentenyl diphosphate biosynthesis via mevalonate pathway; isopentenyl diphosphate from (R)-mevalonate: step 2/3.</text>
</comment>
<dbReference type="AlphaFoldDB" id="A0A7J7J7L2"/>
<evidence type="ECO:0000256" key="6">
    <source>
        <dbReference type="ARBA" id="ARBA00022548"/>
    </source>
</evidence>
<evidence type="ECO:0000256" key="16">
    <source>
        <dbReference type="ARBA" id="ARBA00023221"/>
    </source>
</evidence>
<keyword evidence="12" id="KW-0752">Steroid biosynthesis</keyword>
<evidence type="ECO:0000256" key="18">
    <source>
        <dbReference type="PIRSR" id="PIRSR036639-1"/>
    </source>
</evidence>
<evidence type="ECO:0000256" key="14">
    <source>
        <dbReference type="ARBA" id="ARBA00023098"/>
    </source>
</evidence>
<protein>
    <recommendedName>
        <fullName evidence="17">Phosphomevalonate kinase</fullName>
        <ecNumber evidence="3">2.7.4.2</ecNumber>
    </recommendedName>
</protein>
<dbReference type="GO" id="GO:0006695">
    <property type="term" value="P:cholesterol biosynthetic process"/>
    <property type="evidence" value="ECO:0007669"/>
    <property type="project" value="UniProtKB-KW"/>
</dbReference>
<keyword evidence="14" id="KW-0443">Lipid metabolism</keyword>
<dbReference type="InterPro" id="IPR005919">
    <property type="entry name" value="Pmev_kin_anim"/>
</dbReference>
<keyword evidence="13" id="KW-0756">Sterol biosynthesis</keyword>
<evidence type="ECO:0000256" key="4">
    <source>
        <dbReference type="ARBA" id="ARBA00022490"/>
    </source>
</evidence>
<comment type="caution">
    <text evidence="19">The sequence shown here is derived from an EMBL/GenBank/DDBJ whole genome shotgun (WGS) entry which is preliminary data.</text>
</comment>
<keyword evidence="10" id="KW-0152">Cholesterol biosynthesis</keyword>
<name>A0A7J7J7L2_BUGNE</name>
<dbReference type="GO" id="GO:0004631">
    <property type="term" value="F:phosphomevalonate kinase activity"/>
    <property type="evidence" value="ECO:0007669"/>
    <property type="project" value="UniProtKB-EC"/>
</dbReference>
<evidence type="ECO:0000256" key="1">
    <source>
        <dbReference type="ARBA" id="ARBA00004514"/>
    </source>
</evidence>
<keyword evidence="9" id="KW-0418">Kinase</keyword>
<evidence type="ECO:0000256" key="9">
    <source>
        <dbReference type="ARBA" id="ARBA00022777"/>
    </source>
</evidence>
<dbReference type="Gene3D" id="3.40.50.300">
    <property type="entry name" value="P-loop containing nucleotide triphosphate hydrolases"/>
    <property type="match status" value="1"/>
</dbReference>
<evidence type="ECO:0000256" key="7">
    <source>
        <dbReference type="ARBA" id="ARBA00022679"/>
    </source>
</evidence>
<evidence type="ECO:0000256" key="11">
    <source>
        <dbReference type="ARBA" id="ARBA00022840"/>
    </source>
</evidence>
<proteinExistence type="predicted"/>
<evidence type="ECO:0000256" key="10">
    <source>
        <dbReference type="ARBA" id="ARBA00022778"/>
    </source>
</evidence>
<dbReference type="FunFam" id="3.40.50.300:FF:001026">
    <property type="entry name" value="Phosphomevalonate kinase"/>
    <property type="match status" value="1"/>
</dbReference>
<evidence type="ECO:0000313" key="19">
    <source>
        <dbReference type="EMBL" id="KAF6021927.1"/>
    </source>
</evidence>
<evidence type="ECO:0000256" key="15">
    <source>
        <dbReference type="ARBA" id="ARBA00023166"/>
    </source>
</evidence>
<dbReference type="SUPFAM" id="SSF52540">
    <property type="entry name" value="P-loop containing nucleoside triphosphate hydrolases"/>
    <property type="match status" value="1"/>
</dbReference>
<gene>
    <name evidence="19" type="ORF">EB796_019774</name>
</gene>
<keyword evidence="5" id="KW-0444">Lipid biosynthesis</keyword>
<dbReference type="GO" id="GO:0005524">
    <property type="term" value="F:ATP binding"/>
    <property type="evidence" value="ECO:0007669"/>
    <property type="project" value="UniProtKB-KW"/>
</dbReference>
<keyword evidence="11 18" id="KW-0067">ATP-binding</keyword>
<keyword evidence="7" id="KW-0808">Transferase</keyword>
<dbReference type="GO" id="GO:0019287">
    <property type="term" value="P:isopentenyl diphosphate biosynthetic process, mevalonate pathway"/>
    <property type="evidence" value="ECO:0007669"/>
    <property type="project" value="UniProtKB-UniPathway"/>
</dbReference>
<keyword evidence="6" id="KW-0153">Cholesterol metabolism</keyword>
<evidence type="ECO:0000256" key="5">
    <source>
        <dbReference type="ARBA" id="ARBA00022516"/>
    </source>
</evidence>
<keyword evidence="20" id="KW-1185">Reference proteome</keyword>
<evidence type="ECO:0000256" key="3">
    <source>
        <dbReference type="ARBA" id="ARBA00012958"/>
    </source>
</evidence>
<dbReference type="EMBL" id="VXIV02002935">
    <property type="protein sequence ID" value="KAF6021927.1"/>
    <property type="molecule type" value="Genomic_DNA"/>
</dbReference>
<dbReference type="Pfam" id="PF04275">
    <property type="entry name" value="P-mevalo_kinase"/>
    <property type="match status" value="1"/>
</dbReference>
<dbReference type="InterPro" id="IPR027417">
    <property type="entry name" value="P-loop_NTPase"/>
</dbReference>
<dbReference type="Proteomes" id="UP000593567">
    <property type="component" value="Unassembled WGS sequence"/>
</dbReference>
<reference evidence="19" key="1">
    <citation type="submission" date="2020-06" db="EMBL/GenBank/DDBJ databases">
        <title>Draft genome of Bugula neritina, a colonial animal packing powerful symbionts and potential medicines.</title>
        <authorList>
            <person name="Rayko M."/>
        </authorList>
    </citation>
    <scope>NUCLEOTIDE SEQUENCE [LARGE SCALE GENOMIC DNA]</scope>
    <source>
        <strain evidence="19">Kwan_BN1</strain>
    </source>
</reference>
<evidence type="ECO:0000313" key="20">
    <source>
        <dbReference type="Proteomes" id="UP000593567"/>
    </source>
</evidence>
<dbReference type="PANTHER" id="PTHR13101:SF1">
    <property type="entry name" value="PHOSPHOMEVALONATE KINASE"/>
    <property type="match status" value="1"/>
</dbReference>
<dbReference type="PIRSF" id="PIRSF036639">
    <property type="entry name" value="PMK_anim"/>
    <property type="match status" value="1"/>
</dbReference>
<dbReference type="NCBIfam" id="TIGR01223">
    <property type="entry name" value="Pmev_kin_anim"/>
    <property type="match status" value="1"/>
</dbReference>
<sequence length="196" mass="22274">MIMVMANPRVILVFSGKRKSGKDYVTDMLQELLGDSVSHIMKLSAPLKKQYAIEHNLDFERLLDTTEYKEKVRVDMIAWGERKRDEDSAYFCRLSTETSPGFHKPVWIISDARRKTDIKYFKETYPSATMTVRVTADIATRENRGYVFTRNVDDAASECDLDGESFDLVIDNNGDSAKLAATLQSLKQSISSKLTV</sequence>
<feature type="binding site" evidence="18">
    <location>
        <begin position="17"/>
        <end position="23"/>
    </location>
    <ligand>
        <name>ATP</name>
        <dbReference type="ChEBI" id="CHEBI:30616"/>
    </ligand>
</feature>
<feature type="binding site" evidence="18">
    <location>
        <position position="144"/>
    </location>
    <ligand>
        <name>ATP</name>
        <dbReference type="ChEBI" id="CHEBI:30616"/>
    </ligand>
</feature>
<accession>A0A7J7J7L2</accession>
<dbReference type="GO" id="GO:0005829">
    <property type="term" value="C:cytosol"/>
    <property type="evidence" value="ECO:0007669"/>
    <property type="project" value="UniProtKB-SubCell"/>
</dbReference>
<keyword evidence="8 18" id="KW-0547">Nucleotide-binding</keyword>
<evidence type="ECO:0000256" key="17">
    <source>
        <dbReference type="ARBA" id="ARBA00034549"/>
    </source>
</evidence>
<dbReference type="EC" id="2.7.4.2" evidence="3"/>
<evidence type="ECO:0000256" key="13">
    <source>
        <dbReference type="ARBA" id="ARBA00023011"/>
    </source>
</evidence>
<comment type="subcellular location">
    <subcellularLocation>
        <location evidence="1">Cytoplasm</location>
        <location evidence="1">Cytosol</location>
    </subcellularLocation>
</comment>
<feature type="binding site" evidence="18">
    <location>
        <position position="172"/>
    </location>
    <ligand>
        <name>substrate</name>
    </ligand>
</feature>
<evidence type="ECO:0000256" key="2">
    <source>
        <dbReference type="ARBA" id="ARBA00005017"/>
    </source>
</evidence>
<keyword evidence="15" id="KW-1207">Sterol metabolism</keyword>
<dbReference type="PANTHER" id="PTHR13101">
    <property type="entry name" value="PHOSPHOMEVALONATE KINASE"/>
    <property type="match status" value="1"/>
</dbReference>
<dbReference type="OrthoDB" id="2401875at2759"/>